<reference evidence="2 3" key="1">
    <citation type="journal article" date="2019" name="Nat. Med.">
        <title>Preventing dysbiosis of the neonatal mouse intestinal microbiome protects against late-onset sepsis.</title>
        <authorList>
            <person name="Singer J.R."/>
            <person name="Blosser E.G."/>
            <person name="Zindl C.L."/>
            <person name="Silberger D.J."/>
            <person name="Conlan S."/>
            <person name="Laufer V.A."/>
            <person name="DiToro D."/>
            <person name="Deming C."/>
            <person name="Kumar R."/>
            <person name="Morrow C.D."/>
            <person name="Segre J.A."/>
            <person name="Gray M.J."/>
            <person name="Randolph D.A."/>
            <person name="Weaver C.T."/>
        </authorList>
    </citation>
    <scope>NUCLEOTIDE SEQUENCE [LARGE SCALE GENOMIC DNA]</scope>
    <source>
        <strain evidence="2 3">V10</strain>
    </source>
</reference>
<dbReference type="EMBL" id="CP040852">
    <property type="protein sequence ID" value="QIA90189.1"/>
    <property type="molecule type" value="Genomic_DNA"/>
</dbReference>
<accession>A0AAE7BQX2</accession>
<dbReference type="Pfam" id="PF21821">
    <property type="entry name" value="Dit_like"/>
    <property type="match status" value="1"/>
</dbReference>
<evidence type="ECO:0000313" key="3">
    <source>
        <dbReference type="Proteomes" id="UP000463931"/>
    </source>
</evidence>
<dbReference type="SUPFAM" id="SSF54106">
    <property type="entry name" value="LysM domain"/>
    <property type="match status" value="1"/>
</dbReference>
<evidence type="ECO:0000259" key="1">
    <source>
        <dbReference type="PROSITE" id="PS51782"/>
    </source>
</evidence>
<dbReference type="PROSITE" id="PS51782">
    <property type="entry name" value="LYSM"/>
    <property type="match status" value="1"/>
</dbReference>
<evidence type="ECO:0000313" key="2">
    <source>
        <dbReference type="EMBL" id="QIA90189.1"/>
    </source>
</evidence>
<dbReference type="Proteomes" id="UP000463931">
    <property type="component" value="Chromosome"/>
</dbReference>
<protein>
    <submittedName>
        <fullName evidence="2">LysM peptidoglycan-binding domain-containing protein</fullName>
    </submittedName>
</protein>
<feature type="domain" description="LysM" evidence="1">
    <location>
        <begin position="141"/>
        <end position="184"/>
    </location>
</feature>
<name>A0AAE7BQX2_9LACO</name>
<dbReference type="RefSeq" id="WP_163592385.1">
    <property type="nucleotide sequence ID" value="NZ_CP040852.1"/>
</dbReference>
<dbReference type="InterPro" id="IPR036779">
    <property type="entry name" value="LysM_dom_sf"/>
</dbReference>
<dbReference type="InterPro" id="IPR048494">
    <property type="entry name" value="Dit-like_N"/>
</dbReference>
<proteinExistence type="predicted"/>
<organism evidence="2 3">
    <name type="scientific">Ligilactobacillus murinus</name>
    <dbReference type="NCBI Taxonomy" id="1622"/>
    <lineage>
        <taxon>Bacteria</taxon>
        <taxon>Bacillati</taxon>
        <taxon>Bacillota</taxon>
        <taxon>Bacilli</taxon>
        <taxon>Lactobacillales</taxon>
        <taxon>Lactobacillaceae</taxon>
        <taxon>Ligilactobacillus</taxon>
    </lineage>
</organism>
<dbReference type="InterPro" id="IPR018392">
    <property type="entry name" value="LysM"/>
</dbReference>
<dbReference type="AlphaFoldDB" id="A0AAE7BQX2"/>
<dbReference type="Pfam" id="PF01476">
    <property type="entry name" value="LysM"/>
    <property type="match status" value="1"/>
</dbReference>
<gene>
    <name evidence="2" type="ORF">FEE40_08530</name>
</gene>
<sequence>MAKLTDGKKTVDIFAESEQEEIVNKVAQYSVQSGNAISDHTQRESIEWTMTGLIQGKDHNEINNKWAQLMDWQFRGVVLSWRGAIYRDDFLIESMTKDYDEGGFKNAIKVNIKFKGVTTVQSSFVRVQHVGPITPPSPPGLWVTVVAGNTYWGWWKQYGTPIQTLRNWNKWPDRRIPIGARARVK</sequence>